<dbReference type="AlphaFoldDB" id="A0A1I3I416"/>
<dbReference type="EMBL" id="FOQT01000004">
    <property type="protein sequence ID" value="SFI42533.1"/>
    <property type="molecule type" value="Genomic_DNA"/>
</dbReference>
<evidence type="ECO:0008006" key="4">
    <source>
        <dbReference type="Google" id="ProtNLM"/>
    </source>
</evidence>
<dbReference type="RefSeq" id="WP_143093386.1">
    <property type="nucleotide sequence ID" value="NZ_FOQT01000004.1"/>
</dbReference>
<gene>
    <name evidence="2" type="ORF">SAMN05443292_2543</name>
</gene>
<feature type="signal peptide" evidence="1">
    <location>
        <begin position="1"/>
        <end position="18"/>
    </location>
</feature>
<dbReference type="OrthoDB" id="759287at2"/>
<proteinExistence type="predicted"/>
<keyword evidence="1" id="KW-0732">Signal</keyword>
<reference evidence="2 3" key="1">
    <citation type="submission" date="2016-10" db="EMBL/GenBank/DDBJ databases">
        <authorList>
            <person name="de Groot N.N."/>
        </authorList>
    </citation>
    <scope>NUCLEOTIDE SEQUENCE [LARGE SCALE GENOMIC DNA]</scope>
    <source>
        <strain evidence="2 3">DSM 26000</strain>
    </source>
</reference>
<dbReference type="Proteomes" id="UP000198931">
    <property type="component" value="Unassembled WGS sequence"/>
</dbReference>
<name>A0A1I3I416_9FLAO</name>
<evidence type="ECO:0000313" key="3">
    <source>
        <dbReference type="Proteomes" id="UP000198931"/>
    </source>
</evidence>
<sequence length="190" mass="22066">MKFFSTFILLLFFGKVAAQNSNSLPKDQFYLESTVLALRSTHTNYFNGFSLLFGDHLNQKFNLALGYEYSGSKFHNDNDWRLYNLSFNVILIREQFTLFSKKKFNLSADFREGLSFIKYVKEEPLVRKNYRYRVKEKGLYLYGGIDAKYEVSKCIAIVSDLGIKGLHMSTNVYEVNPHGLNFMVGLQVKI</sequence>
<evidence type="ECO:0000313" key="2">
    <source>
        <dbReference type="EMBL" id="SFI42533.1"/>
    </source>
</evidence>
<evidence type="ECO:0000256" key="1">
    <source>
        <dbReference type="SAM" id="SignalP"/>
    </source>
</evidence>
<organism evidence="2 3">
    <name type="scientific">Halpernia frigidisoli</name>
    <dbReference type="NCBI Taxonomy" id="1125876"/>
    <lineage>
        <taxon>Bacteria</taxon>
        <taxon>Pseudomonadati</taxon>
        <taxon>Bacteroidota</taxon>
        <taxon>Flavobacteriia</taxon>
        <taxon>Flavobacteriales</taxon>
        <taxon>Weeksellaceae</taxon>
        <taxon>Chryseobacterium group</taxon>
        <taxon>Halpernia</taxon>
    </lineage>
</organism>
<dbReference type="STRING" id="1125876.SAMN05443292_2543"/>
<keyword evidence="3" id="KW-1185">Reference proteome</keyword>
<accession>A0A1I3I416</accession>
<protein>
    <recommendedName>
        <fullName evidence="4">Outer membrane protein beta-barrel domain-containing protein</fullName>
    </recommendedName>
</protein>
<feature type="chain" id="PRO_5011647228" description="Outer membrane protein beta-barrel domain-containing protein" evidence="1">
    <location>
        <begin position="19"/>
        <end position="190"/>
    </location>
</feature>